<proteinExistence type="predicted"/>
<dbReference type="Proteomes" id="UP000611215">
    <property type="component" value="Unassembled WGS sequence"/>
</dbReference>
<evidence type="ECO:0000313" key="2">
    <source>
        <dbReference type="Proteomes" id="UP000611215"/>
    </source>
</evidence>
<sequence>MRKIASLVFALTFLIISCEGEQGPPGFDGQDGVNFVGQSFETLPLDFTANNSFEQSVLFPENIEIDDDDMVLVYLLWDENPDTWRLLPQTIYTDSGEFQYNFQDNFTDVTIFLDAPSDFDFNTLLSGDTLNQVFRVVVLPIEYISSNNLDITNYDDVMEYVQ</sequence>
<dbReference type="PROSITE" id="PS51257">
    <property type="entry name" value="PROKAR_LIPOPROTEIN"/>
    <property type="match status" value="1"/>
</dbReference>
<reference evidence="1 2" key="1">
    <citation type="submission" date="2020-11" db="EMBL/GenBank/DDBJ databases">
        <title>Winogradskyella marina sp. nov., isolated from marine sediment.</title>
        <authorList>
            <person name="Bo J."/>
            <person name="Wang S."/>
            <person name="Song X."/>
            <person name="Du Z."/>
        </authorList>
    </citation>
    <scope>NUCLEOTIDE SEQUENCE [LARGE SCALE GENOMIC DNA]</scope>
    <source>
        <strain evidence="1 2">F6397</strain>
    </source>
</reference>
<comment type="caution">
    <text evidence="1">The sequence shown here is derived from an EMBL/GenBank/DDBJ whole genome shotgun (WGS) entry which is preliminary data.</text>
</comment>
<dbReference type="EMBL" id="JADOET010000006">
    <property type="protein sequence ID" value="MBF8149944.1"/>
    <property type="molecule type" value="Genomic_DNA"/>
</dbReference>
<dbReference type="RefSeq" id="WP_195871220.1">
    <property type="nucleotide sequence ID" value="NZ_JADOET010000006.1"/>
</dbReference>
<keyword evidence="2" id="KW-1185">Reference proteome</keyword>
<name>A0ABS0EHN0_9FLAO</name>
<protein>
    <submittedName>
        <fullName evidence="1">Dihydrolipoamide dehydrogenase</fullName>
    </submittedName>
</protein>
<organism evidence="1 2">
    <name type="scientific">Winogradskyella marina</name>
    <dbReference type="NCBI Taxonomy" id="2785530"/>
    <lineage>
        <taxon>Bacteria</taxon>
        <taxon>Pseudomonadati</taxon>
        <taxon>Bacteroidota</taxon>
        <taxon>Flavobacteriia</taxon>
        <taxon>Flavobacteriales</taxon>
        <taxon>Flavobacteriaceae</taxon>
        <taxon>Winogradskyella</taxon>
    </lineage>
</organism>
<evidence type="ECO:0000313" key="1">
    <source>
        <dbReference type="EMBL" id="MBF8149944.1"/>
    </source>
</evidence>
<accession>A0ABS0EHN0</accession>
<gene>
    <name evidence="1" type="ORF">ITJ86_08540</name>
</gene>